<evidence type="ECO:0000256" key="3">
    <source>
        <dbReference type="SAM" id="Coils"/>
    </source>
</evidence>
<proteinExistence type="inferred from homology"/>
<organism evidence="4 5">
    <name type="scientific">Ambrosia artemisiifolia</name>
    <name type="common">Common ragweed</name>
    <dbReference type="NCBI Taxonomy" id="4212"/>
    <lineage>
        <taxon>Eukaryota</taxon>
        <taxon>Viridiplantae</taxon>
        <taxon>Streptophyta</taxon>
        <taxon>Embryophyta</taxon>
        <taxon>Tracheophyta</taxon>
        <taxon>Spermatophyta</taxon>
        <taxon>Magnoliopsida</taxon>
        <taxon>eudicotyledons</taxon>
        <taxon>Gunneridae</taxon>
        <taxon>Pentapetalae</taxon>
        <taxon>asterids</taxon>
        <taxon>campanulids</taxon>
        <taxon>Asterales</taxon>
        <taxon>Asteraceae</taxon>
        <taxon>Asteroideae</taxon>
        <taxon>Heliantheae alliance</taxon>
        <taxon>Heliantheae</taxon>
        <taxon>Ambrosia</taxon>
    </lineage>
</organism>
<keyword evidence="5" id="KW-1185">Reference proteome</keyword>
<evidence type="ECO:0008006" key="6">
    <source>
        <dbReference type="Google" id="ProtNLM"/>
    </source>
</evidence>
<feature type="coiled-coil region" evidence="3">
    <location>
        <begin position="104"/>
        <end position="220"/>
    </location>
</feature>
<feature type="coiled-coil region" evidence="3">
    <location>
        <begin position="303"/>
        <end position="407"/>
    </location>
</feature>
<dbReference type="AlphaFoldDB" id="A0AAD5BSM9"/>
<keyword evidence="2 3" id="KW-0175">Coiled coil</keyword>
<sequence>LKKIVTSGEVHNPPFFPEHARRRRLNIQKEIHPRYLVVANDILGQKFPCPALTTCTLRIHSCTFSGVCVAVKACTFRFLCCTLLYKPIMIHHKKDKSPMQKSELESIEIELSEAKKAVKELSLKIEEANLRSRGLQRKPRWREEEDTATSKKTEDVRYTEVMNELEQMKHEMHKLKVDMGRVLKEKRHAERAAKASSSKRSNLLASMELMKKELQELDEEQTIVEFARIEAVKECESIELIRKEEAEMKELQMQMTLFDVNLVKQEGSPLISITDELDCAKRELASTSMDVIRDELVHVRAETVRLQEEEQKLEVTVQSLNSKILRAKAKLESLKSAESKANMVVSNLASTLEQLTAEGEAAKKEREVINEKVVNIKGEIEKTEYEIDVAEDRLEAAIEELKAVKSSESKALGDLKNLIDTSVEGRDTASKDSSMIKITNYEYEYLTGKAGAAAELADKKIAAAQAWVEALKASEKELLMKTEMAQSEISELSIEVDPETDVEGLGAGVREKVAASPRRSVSKVKTKVMVKRVSLQKLRAPAARNSGKLGYVKKEKMVPNLTRLFSKKNVANE</sequence>
<reference evidence="4" key="1">
    <citation type="submission" date="2022-06" db="EMBL/GenBank/DDBJ databases">
        <title>Uncovering the hologenomic basis of an extraordinary plant invasion.</title>
        <authorList>
            <person name="Bieker V.C."/>
            <person name="Martin M.D."/>
            <person name="Gilbert T."/>
            <person name="Hodgins K."/>
            <person name="Battlay P."/>
            <person name="Petersen B."/>
            <person name="Wilson J."/>
        </authorList>
    </citation>
    <scope>NUCLEOTIDE SEQUENCE</scope>
    <source>
        <strain evidence="4">AA19_3_7</strain>
        <tissue evidence="4">Leaf</tissue>
    </source>
</reference>
<dbReference type="InterPro" id="IPR008545">
    <property type="entry name" value="Web"/>
</dbReference>
<feature type="non-terminal residue" evidence="4">
    <location>
        <position position="573"/>
    </location>
</feature>
<evidence type="ECO:0000256" key="1">
    <source>
        <dbReference type="ARBA" id="ARBA00005485"/>
    </source>
</evidence>
<evidence type="ECO:0000313" key="4">
    <source>
        <dbReference type="EMBL" id="KAI7728760.1"/>
    </source>
</evidence>
<protein>
    <recommendedName>
        <fullName evidence="6">Protein PLASTID MOVEMENT IMPAIRED 2</fullName>
    </recommendedName>
</protein>
<dbReference type="GO" id="GO:0009903">
    <property type="term" value="P:chloroplast avoidance movement"/>
    <property type="evidence" value="ECO:0007669"/>
    <property type="project" value="TreeGrafter"/>
</dbReference>
<dbReference type="Pfam" id="PF05701">
    <property type="entry name" value="WEMBL"/>
    <property type="match status" value="1"/>
</dbReference>
<accession>A0AAD5BSM9</accession>
<gene>
    <name evidence="4" type="ORF">M8C21_028689</name>
</gene>
<dbReference type="Gene3D" id="1.10.287.1490">
    <property type="match status" value="1"/>
</dbReference>
<comment type="caution">
    <text evidence="4">The sequence shown here is derived from an EMBL/GenBank/DDBJ whole genome shotgun (WGS) entry which is preliminary data.</text>
</comment>
<dbReference type="EMBL" id="JAMZMK010011152">
    <property type="protein sequence ID" value="KAI7728760.1"/>
    <property type="molecule type" value="Genomic_DNA"/>
</dbReference>
<evidence type="ECO:0000313" key="5">
    <source>
        <dbReference type="Proteomes" id="UP001206925"/>
    </source>
</evidence>
<dbReference type="GO" id="GO:0005829">
    <property type="term" value="C:cytosol"/>
    <property type="evidence" value="ECO:0007669"/>
    <property type="project" value="TreeGrafter"/>
</dbReference>
<dbReference type="Proteomes" id="UP001206925">
    <property type="component" value="Unassembled WGS sequence"/>
</dbReference>
<evidence type="ECO:0000256" key="2">
    <source>
        <dbReference type="ARBA" id="ARBA00023054"/>
    </source>
</evidence>
<dbReference type="PANTHER" id="PTHR32054">
    <property type="entry name" value="HEAVY CHAIN, PUTATIVE, EXPRESSED-RELATED-RELATED"/>
    <property type="match status" value="1"/>
</dbReference>
<dbReference type="PANTHER" id="PTHR32054:SF2">
    <property type="entry name" value="PROTEIN PLASTID MOVEMENT IMPAIRED 2"/>
    <property type="match status" value="1"/>
</dbReference>
<name>A0AAD5BSM9_AMBAR</name>
<comment type="similarity">
    <text evidence="1">Belongs to the WEB family.</text>
</comment>
<dbReference type="GO" id="GO:0009904">
    <property type="term" value="P:chloroplast accumulation movement"/>
    <property type="evidence" value="ECO:0007669"/>
    <property type="project" value="TreeGrafter"/>
</dbReference>